<protein>
    <submittedName>
        <fullName evidence="1">Uncharacterized protein</fullName>
    </submittedName>
</protein>
<organism evidence="1 2">
    <name type="scientific">Dermatophagoides pteronyssinus</name>
    <name type="common">European house dust mite</name>
    <dbReference type="NCBI Taxonomy" id="6956"/>
    <lineage>
        <taxon>Eukaryota</taxon>
        <taxon>Metazoa</taxon>
        <taxon>Ecdysozoa</taxon>
        <taxon>Arthropoda</taxon>
        <taxon>Chelicerata</taxon>
        <taxon>Arachnida</taxon>
        <taxon>Acari</taxon>
        <taxon>Acariformes</taxon>
        <taxon>Sarcoptiformes</taxon>
        <taxon>Astigmata</taxon>
        <taxon>Psoroptidia</taxon>
        <taxon>Analgoidea</taxon>
        <taxon>Pyroglyphidae</taxon>
        <taxon>Dermatophagoidinae</taxon>
        <taxon>Dermatophagoides</taxon>
    </lineage>
</organism>
<evidence type="ECO:0000313" key="1">
    <source>
        <dbReference type="EMBL" id="KAH9425052.1"/>
    </source>
</evidence>
<dbReference type="EMBL" id="NJHN03000023">
    <property type="protein sequence ID" value="KAH9425052.1"/>
    <property type="molecule type" value="Genomic_DNA"/>
</dbReference>
<dbReference type="Proteomes" id="UP000887458">
    <property type="component" value="Unassembled WGS sequence"/>
</dbReference>
<sequence>MVQQIMRIMTVFNLAIFPYFVVEVLEKVNIEQSKSNKRDEEKLVSHSSGSGNCSFFFAIIKTIHNTPLIYHL</sequence>
<comment type="caution">
    <text evidence="1">The sequence shown here is derived from an EMBL/GenBank/DDBJ whole genome shotgun (WGS) entry which is preliminary data.</text>
</comment>
<reference evidence="1 2" key="2">
    <citation type="journal article" date="2022" name="Mol. Biol. Evol.">
        <title>Comparative Genomics Reveals Insights into the Divergent Evolution of Astigmatic Mites and Household Pest Adaptations.</title>
        <authorList>
            <person name="Xiong Q."/>
            <person name="Wan A.T."/>
            <person name="Liu X."/>
            <person name="Fung C.S."/>
            <person name="Xiao X."/>
            <person name="Malainual N."/>
            <person name="Hou J."/>
            <person name="Wang L."/>
            <person name="Wang M."/>
            <person name="Yang K.Y."/>
            <person name="Cui Y."/>
            <person name="Leung E.L."/>
            <person name="Nong W."/>
            <person name="Shin S.K."/>
            <person name="Au S.W."/>
            <person name="Jeong K.Y."/>
            <person name="Chew F.T."/>
            <person name="Hui J.H."/>
            <person name="Leung T.F."/>
            <person name="Tungtrongchitr A."/>
            <person name="Zhong N."/>
            <person name="Liu Z."/>
            <person name="Tsui S.K."/>
        </authorList>
    </citation>
    <scope>NUCLEOTIDE SEQUENCE [LARGE SCALE GENOMIC DNA]</scope>
    <source>
        <strain evidence="1">Derp</strain>
    </source>
</reference>
<name>A0ABQ8JRM2_DERPT</name>
<gene>
    <name evidence="1" type="ORF">DERP_011780</name>
</gene>
<accession>A0ABQ8JRM2</accession>
<proteinExistence type="predicted"/>
<reference evidence="1 2" key="1">
    <citation type="journal article" date="2018" name="J. Allergy Clin. Immunol.">
        <title>High-quality assembly of Dermatophagoides pteronyssinus genome and transcriptome reveals a wide range of novel allergens.</title>
        <authorList>
            <person name="Liu X.Y."/>
            <person name="Yang K.Y."/>
            <person name="Wang M.Q."/>
            <person name="Kwok J.S."/>
            <person name="Zeng X."/>
            <person name="Yang Z."/>
            <person name="Xiao X.J."/>
            <person name="Lau C.P."/>
            <person name="Li Y."/>
            <person name="Huang Z.M."/>
            <person name="Ba J.G."/>
            <person name="Yim A.K."/>
            <person name="Ouyang C.Y."/>
            <person name="Ngai S.M."/>
            <person name="Chan T.F."/>
            <person name="Leung E.L."/>
            <person name="Liu L."/>
            <person name="Liu Z.G."/>
            <person name="Tsui S.K."/>
        </authorList>
    </citation>
    <scope>NUCLEOTIDE SEQUENCE [LARGE SCALE GENOMIC DNA]</scope>
    <source>
        <strain evidence="1">Derp</strain>
    </source>
</reference>
<evidence type="ECO:0000313" key="2">
    <source>
        <dbReference type="Proteomes" id="UP000887458"/>
    </source>
</evidence>
<keyword evidence="2" id="KW-1185">Reference proteome</keyword>